<organism evidence="9 10">
    <name type="scientific">Enterococcus cecorum</name>
    <dbReference type="NCBI Taxonomy" id="44008"/>
    <lineage>
        <taxon>Bacteria</taxon>
        <taxon>Bacillati</taxon>
        <taxon>Bacillota</taxon>
        <taxon>Bacilli</taxon>
        <taxon>Lactobacillales</taxon>
        <taxon>Enterococcaceae</taxon>
        <taxon>Enterococcus</taxon>
    </lineage>
</organism>
<dbReference type="Proteomes" id="UP000252800">
    <property type="component" value="Unassembled WGS sequence"/>
</dbReference>
<evidence type="ECO:0000256" key="5">
    <source>
        <dbReference type="ARBA" id="ARBA00025933"/>
    </source>
</evidence>
<comment type="similarity">
    <text evidence="2">Belongs to the flagella basal body rod proteins family.</text>
</comment>
<evidence type="ECO:0000256" key="4">
    <source>
        <dbReference type="ARBA" id="ARBA00023143"/>
    </source>
</evidence>
<dbReference type="InterPro" id="IPR006299">
    <property type="entry name" value="FlgC"/>
</dbReference>
<evidence type="ECO:0000259" key="8">
    <source>
        <dbReference type="Pfam" id="PF06429"/>
    </source>
</evidence>
<comment type="subcellular location">
    <subcellularLocation>
        <location evidence="1 6">Bacterial flagellum basal body</location>
    </subcellularLocation>
</comment>
<dbReference type="AlphaFoldDB" id="A0A366SJR1"/>
<evidence type="ECO:0000256" key="3">
    <source>
        <dbReference type="ARBA" id="ARBA00017941"/>
    </source>
</evidence>
<keyword evidence="4 6" id="KW-0975">Bacterial flagellum</keyword>
<name>A0A366SJR1_9ENTE</name>
<evidence type="ECO:0000259" key="7">
    <source>
        <dbReference type="Pfam" id="PF00460"/>
    </source>
</evidence>
<feature type="domain" description="Flagellar basal body rod protein N-terminal" evidence="7">
    <location>
        <begin position="7"/>
        <end position="33"/>
    </location>
</feature>
<evidence type="ECO:0000313" key="9">
    <source>
        <dbReference type="EMBL" id="RBR31737.1"/>
    </source>
</evidence>
<sequence>MSIFNGLNINATGLSLERLKLDTISTNIANVNTNATIDSPAYRKKQIEFSENVKSYRETLMDGRLANERPHSFGVQVDRIVEDETPKLSYDPTNPAADENGYVEMSNVNIADEMVDMIQALRTYQANAAAVEMNKGILKKALEISKN</sequence>
<comment type="subunit">
    <text evidence="5 6">The basal body constitutes a major portion of the flagellar organelle and consists of four rings (L,P,S, and M) mounted on a central rod. The rod consists of about 26 subunits of FlgG in the distal portion, and FlgB, FlgC and FlgF are thought to build up the proximal portion of the rod with about 6 subunits each.</text>
</comment>
<dbReference type="EMBL" id="LEOY01000002">
    <property type="protein sequence ID" value="RBR31737.1"/>
    <property type="molecule type" value="Genomic_DNA"/>
</dbReference>
<dbReference type="PANTHER" id="PTHR30435">
    <property type="entry name" value="FLAGELLAR PROTEIN"/>
    <property type="match status" value="1"/>
</dbReference>
<dbReference type="Pfam" id="PF00460">
    <property type="entry name" value="Flg_bb_rod"/>
    <property type="match status" value="1"/>
</dbReference>
<dbReference type="InterPro" id="IPR010930">
    <property type="entry name" value="Flg_bb/hook_C_dom"/>
</dbReference>
<dbReference type="InterPro" id="IPR001444">
    <property type="entry name" value="Flag_bb_rod_N"/>
</dbReference>
<evidence type="ECO:0000313" key="10">
    <source>
        <dbReference type="Proteomes" id="UP000252800"/>
    </source>
</evidence>
<dbReference type="GO" id="GO:0071978">
    <property type="term" value="P:bacterial-type flagellum-dependent swarming motility"/>
    <property type="evidence" value="ECO:0007669"/>
    <property type="project" value="TreeGrafter"/>
</dbReference>
<reference evidence="9 10" key="1">
    <citation type="submission" date="2015-06" db="EMBL/GenBank/DDBJ databases">
        <title>The Genome Sequence of Enterococcus cecorum 170AEA1.</title>
        <authorList>
            <consortium name="The Broad Institute Genomics Platform"/>
            <consortium name="The Broad Institute Genome Sequencing Center for Infectious Disease"/>
            <person name="Earl A.M."/>
            <person name="Van Tyne D."/>
            <person name="Lebreton F."/>
            <person name="Saavedra J.T."/>
            <person name="Gilmore M.S."/>
            <person name="Manson McGuire A."/>
            <person name="Clock S."/>
            <person name="Crupain M."/>
            <person name="Rangan U."/>
            <person name="Young S."/>
            <person name="Abouelleil A."/>
            <person name="Cao P."/>
            <person name="Chapman S.B."/>
            <person name="Griggs A."/>
            <person name="Priest M."/>
            <person name="Shea T."/>
            <person name="Wortman J."/>
            <person name="Nusbaum C."/>
            <person name="Birren B."/>
        </authorList>
    </citation>
    <scope>NUCLEOTIDE SEQUENCE [LARGE SCALE GENOMIC DNA]</scope>
    <source>
        <strain evidence="9 10">170AEA1</strain>
    </source>
</reference>
<evidence type="ECO:0000256" key="2">
    <source>
        <dbReference type="ARBA" id="ARBA00009677"/>
    </source>
</evidence>
<dbReference type="Pfam" id="PF06429">
    <property type="entry name" value="Flg_bbr_C"/>
    <property type="match status" value="1"/>
</dbReference>
<gene>
    <name evidence="9" type="ORF">EB18_00160</name>
</gene>
<dbReference type="GO" id="GO:0030694">
    <property type="term" value="C:bacterial-type flagellum basal body, rod"/>
    <property type="evidence" value="ECO:0007669"/>
    <property type="project" value="UniProtKB-UniRule"/>
</dbReference>
<comment type="caution">
    <text evidence="9">The sequence shown here is derived from an EMBL/GenBank/DDBJ whole genome shotgun (WGS) entry which is preliminary data.</text>
</comment>
<proteinExistence type="inferred from homology"/>
<keyword evidence="9" id="KW-0966">Cell projection</keyword>
<accession>A0A366SJR1</accession>
<dbReference type="PANTHER" id="PTHR30435:SF2">
    <property type="entry name" value="FLAGELLAR BASAL-BODY ROD PROTEIN FLGC"/>
    <property type="match status" value="1"/>
</dbReference>
<protein>
    <recommendedName>
        <fullName evidence="3 6">Flagellar basal-body rod protein FlgC</fullName>
    </recommendedName>
</protein>
<dbReference type="InterPro" id="IPR019776">
    <property type="entry name" value="Flagellar_basal_body_rod_CS"/>
</dbReference>
<feature type="domain" description="Flagellar basal-body/hook protein C-terminal" evidence="8">
    <location>
        <begin position="100"/>
        <end position="143"/>
    </location>
</feature>
<dbReference type="PROSITE" id="PS00588">
    <property type="entry name" value="FLAGELLA_BB_ROD"/>
    <property type="match status" value="1"/>
</dbReference>
<keyword evidence="9" id="KW-0969">Cilium</keyword>
<evidence type="ECO:0000256" key="1">
    <source>
        <dbReference type="ARBA" id="ARBA00004117"/>
    </source>
</evidence>
<dbReference type="RefSeq" id="WP_113783589.1">
    <property type="nucleotide sequence ID" value="NZ_JAKUDR010000001.1"/>
</dbReference>
<evidence type="ECO:0000256" key="6">
    <source>
        <dbReference type="RuleBase" id="RU362062"/>
    </source>
</evidence>
<dbReference type="NCBIfam" id="TIGR01395">
    <property type="entry name" value="FlgC"/>
    <property type="match status" value="1"/>
</dbReference>
<keyword evidence="9" id="KW-0282">Flagellum</keyword>